<sequence length="68" mass="7836">MSIDTIGKFNKDAHWVLKQKARHSKLSYYDKIRYDTGSRVVRLRQNIAYLTHLPSSSLVTVRSLVTAT</sequence>
<dbReference type="Proteomes" id="UP000053732">
    <property type="component" value="Unassembled WGS sequence"/>
</dbReference>
<protein>
    <submittedName>
        <fullName evidence="1">Str. FM013</fullName>
    </submittedName>
</protein>
<name>A0A0G4NTC6_PENC3</name>
<proteinExistence type="predicted"/>
<gene>
    <name evidence="1" type="ORF">PCAMFM013_S001g000300</name>
</gene>
<evidence type="ECO:0000313" key="1">
    <source>
        <dbReference type="EMBL" id="CRL17340.1"/>
    </source>
</evidence>
<dbReference type="AlphaFoldDB" id="A0A0G4NTC6"/>
<dbReference type="EMBL" id="HG793134">
    <property type="protein sequence ID" value="CRL17340.1"/>
    <property type="molecule type" value="Genomic_DNA"/>
</dbReference>
<reference evidence="1 2" key="1">
    <citation type="journal article" date="2014" name="Nat. Commun.">
        <title>Multiple recent horizontal transfers of a large genomic region in cheese making fungi.</title>
        <authorList>
            <person name="Cheeseman K."/>
            <person name="Ropars J."/>
            <person name="Renault P."/>
            <person name="Dupont J."/>
            <person name="Gouzy J."/>
            <person name="Branca A."/>
            <person name="Abraham A.L."/>
            <person name="Ceppi M."/>
            <person name="Conseiller E."/>
            <person name="Debuchy R."/>
            <person name="Malagnac F."/>
            <person name="Goarin A."/>
            <person name="Silar P."/>
            <person name="Lacoste S."/>
            <person name="Sallet E."/>
            <person name="Bensimon A."/>
            <person name="Giraud T."/>
            <person name="Brygoo Y."/>
        </authorList>
    </citation>
    <scope>NUCLEOTIDE SEQUENCE [LARGE SCALE GENOMIC DNA]</scope>
    <source>
        <strain evidence="2">FM 013</strain>
    </source>
</reference>
<accession>A0A0G4NTC6</accession>
<keyword evidence="2" id="KW-1185">Reference proteome</keyword>
<organism evidence="1 2">
    <name type="scientific">Penicillium camemberti (strain FM 013)</name>
    <dbReference type="NCBI Taxonomy" id="1429867"/>
    <lineage>
        <taxon>Eukaryota</taxon>
        <taxon>Fungi</taxon>
        <taxon>Dikarya</taxon>
        <taxon>Ascomycota</taxon>
        <taxon>Pezizomycotina</taxon>
        <taxon>Eurotiomycetes</taxon>
        <taxon>Eurotiomycetidae</taxon>
        <taxon>Eurotiales</taxon>
        <taxon>Aspergillaceae</taxon>
        <taxon>Penicillium</taxon>
    </lineage>
</organism>
<evidence type="ECO:0000313" key="2">
    <source>
        <dbReference type="Proteomes" id="UP000053732"/>
    </source>
</evidence>